<feature type="compositionally biased region" description="Low complexity" evidence="1">
    <location>
        <begin position="1"/>
        <end position="21"/>
    </location>
</feature>
<keyword evidence="2" id="KW-0812">Transmembrane</keyword>
<dbReference type="Proteomes" id="UP000269199">
    <property type="component" value="Chromosome"/>
</dbReference>
<name>A0AAD0XHH3_9BURK</name>
<dbReference type="RefSeq" id="WP_061789617.1">
    <property type="nucleotide sequence ID" value="NZ_CP024996.1"/>
</dbReference>
<protein>
    <submittedName>
        <fullName evidence="3">Uncharacterized protein</fullName>
    </submittedName>
</protein>
<accession>A0AAD0XHH3</accession>
<organism evidence="3 4">
    <name type="scientific">Herbaspirillum rubrisubalbicans</name>
    <dbReference type="NCBI Taxonomy" id="80842"/>
    <lineage>
        <taxon>Bacteria</taxon>
        <taxon>Pseudomonadati</taxon>
        <taxon>Pseudomonadota</taxon>
        <taxon>Betaproteobacteria</taxon>
        <taxon>Burkholderiales</taxon>
        <taxon>Oxalobacteraceae</taxon>
        <taxon>Herbaspirillum</taxon>
    </lineage>
</organism>
<evidence type="ECO:0000256" key="1">
    <source>
        <dbReference type="SAM" id="MobiDB-lite"/>
    </source>
</evidence>
<feature type="region of interest" description="Disordered" evidence="1">
    <location>
        <begin position="1"/>
        <end position="28"/>
    </location>
</feature>
<keyword evidence="2" id="KW-0472">Membrane</keyword>
<evidence type="ECO:0000313" key="3">
    <source>
        <dbReference type="EMBL" id="AYR24545.1"/>
    </source>
</evidence>
<evidence type="ECO:0000256" key="2">
    <source>
        <dbReference type="SAM" id="Phobius"/>
    </source>
</evidence>
<evidence type="ECO:0000313" key="4">
    <source>
        <dbReference type="Proteomes" id="UP000269199"/>
    </source>
</evidence>
<sequence>MSDSNSDSSNKSETTTTNNTTYEDKRNVASEGAVAVSGDGNTVTNSYQTTDLGAVQAGVTLAGNVATKALDLTNTGLAGVLDAMKASATANKEIFDQTLKLVGDNTKDTKEAFVKATEEVNGNRVLVGMGVIAIGFALAKGAYK</sequence>
<reference evidence="3 4" key="1">
    <citation type="submission" date="2017-11" db="EMBL/GenBank/DDBJ databases">
        <title>Complete genome sequence of Herbaspirillum rubrisubalbicans DSM 11543.</title>
        <authorList>
            <person name="Chen M."/>
            <person name="An Q."/>
        </authorList>
    </citation>
    <scope>NUCLEOTIDE SEQUENCE [LARGE SCALE GENOMIC DNA]</scope>
    <source>
        <strain evidence="3 4">DSM 11543</strain>
    </source>
</reference>
<dbReference type="AlphaFoldDB" id="A0AAD0XHH3"/>
<keyword evidence="2" id="KW-1133">Transmembrane helix</keyword>
<dbReference type="EMBL" id="CP024996">
    <property type="protein sequence ID" value="AYR24545.1"/>
    <property type="molecule type" value="Genomic_DNA"/>
</dbReference>
<proteinExistence type="predicted"/>
<gene>
    <name evidence="3" type="ORF">RC54_12205</name>
</gene>
<feature type="transmembrane region" description="Helical" evidence="2">
    <location>
        <begin position="125"/>
        <end position="143"/>
    </location>
</feature>